<dbReference type="Proteomes" id="UP000031586">
    <property type="component" value="Unassembled WGS sequence"/>
</dbReference>
<dbReference type="AlphaFoldDB" id="A0A0C1WAY3"/>
<sequence length="93" mass="10903">MIFLFGLMIIASIVLVFRGTAAYARWKLAEKEHGSFVHLISIYKEKIKSRRIKETDKTTLEDIPTYVFSPYRTAPIVKFVPLFDSAFSWKKHY</sequence>
<proteinExistence type="predicted"/>
<evidence type="ECO:0000313" key="2">
    <source>
        <dbReference type="Proteomes" id="UP000031586"/>
    </source>
</evidence>
<protein>
    <submittedName>
        <fullName evidence="1">Uncharacterized protein</fullName>
    </submittedName>
</protein>
<dbReference type="RefSeq" id="WP_020198075.1">
    <property type="nucleotide sequence ID" value="NZ_BAOH01000208.1"/>
</dbReference>
<comment type="caution">
    <text evidence="1">The sequence shown here is derived from an EMBL/GenBank/DDBJ whole genome shotgun (WGS) entry which is preliminary data.</text>
</comment>
<reference evidence="1 2" key="1">
    <citation type="submission" date="2014-07" db="EMBL/GenBank/DDBJ databases">
        <title>Unique and conserved regions in Vibrio harveyi and related species in comparison with the shrimp pathogen Vibrio harveyi CAIM 1792.</title>
        <authorList>
            <person name="Espinoza-Valles I."/>
            <person name="Vora G."/>
            <person name="Leekitcharoenphon P."/>
            <person name="Ussery D."/>
            <person name="Hoj L."/>
            <person name="Gomez-Gil B."/>
        </authorList>
    </citation>
    <scope>NUCLEOTIDE SEQUENCE [LARGE SCALE GENOMIC DNA]</scope>
    <source>
        <strain evidence="2">CAIM 1854 / LMG 25443</strain>
    </source>
</reference>
<accession>A0A0C1WAY3</accession>
<name>A0A0C1WAY3_9VIBR</name>
<dbReference type="PATRIC" id="fig|1229493.5.peg.1321"/>
<gene>
    <name evidence="1" type="ORF">H735_11135</name>
</gene>
<evidence type="ECO:0000313" key="1">
    <source>
        <dbReference type="EMBL" id="KIF53457.1"/>
    </source>
</evidence>
<dbReference type="EMBL" id="JPRD01000015">
    <property type="protein sequence ID" value="KIF53457.1"/>
    <property type="molecule type" value="Genomic_DNA"/>
</dbReference>
<organism evidence="1 2">
    <name type="scientific">Vibrio owensii CAIM 1854 = LMG 25443</name>
    <dbReference type="NCBI Taxonomy" id="1229493"/>
    <lineage>
        <taxon>Bacteria</taxon>
        <taxon>Pseudomonadati</taxon>
        <taxon>Pseudomonadota</taxon>
        <taxon>Gammaproteobacteria</taxon>
        <taxon>Vibrionales</taxon>
        <taxon>Vibrionaceae</taxon>
        <taxon>Vibrio</taxon>
    </lineage>
</organism>